<dbReference type="eggNOG" id="COG4251">
    <property type="taxonomic scope" value="Bacteria"/>
</dbReference>
<keyword evidence="27" id="KW-1185">Reference proteome</keyword>
<feature type="transmembrane region" description="Helical" evidence="19">
    <location>
        <begin position="323"/>
        <end position="344"/>
    </location>
</feature>
<feature type="domain" description="Response regulatory" evidence="21">
    <location>
        <begin position="1194"/>
        <end position="1310"/>
    </location>
</feature>
<feature type="transmembrane region" description="Helical" evidence="19">
    <location>
        <begin position="17"/>
        <end position="34"/>
    </location>
</feature>
<dbReference type="InterPro" id="IPR004358">
    <property type="entry name" value="Sig_transdc_His_kin-like_C"/>
</dbReference>
<evidence type="ECO:0000259" key="23">
    <source>
        <dbReference type="PROSITE" id="PS50113"/>
    </source>
</evidence>
<keyword evidence="18" id="KW-0175">Coiled coil</keyword>
<feature type="modified residue" description="4-aspartylphosphate" evidence="17">
    <location>
        <position position="1243"/>
    </location>
</feature>
<dbReference type="GO" id="GO:0000155">
    <property type="term" value="F:phosphorelay sensor kinase activity"/>
    <property type="evidence" value="ECO:0007669"/>
    <property type="project" value="InterPro"/>
</dbReference>
<dbReference type="SMART" id="SM00388">
    <property type="entry name" value="HisKA"/>
    <property type="match status" value="1"/>
</dbReference>
<dbReference type="Gene3D" id="3.30.450.20">
    <property type="entry name" value="PAS domain"/>
    <property type="match status" value="3"/>
</dbReference>
<evidence type="ECO:0000256" key="18">
    <source>
        <dbReference type="SAM" id="Coils"/>
    </source>
</evidence>
<dbReference type="InterPro" id="IPR003661">
    <property type="entry name" value="HisK_dim/P_dom"/>
</dbReference>
<dbReference type="InterPro" id="IPR008207">
    <property type="entry name" value="Sig_transdc_His_kin_Hpt_dom"/>
</dbReference>
<keyword evidence="13 19" id="KW-0472">Membrane</keyword>
<feature type="domain" description="CHASE" evidence="24">
    <location>
        <begin position="145"/>
        <end position="306"/>
    </location>
</feature>
<dbReference type="InterPro" id="IPR036097">
    <property type="entry name" value="HisK_dim/P_sf"/>
</dbReference>
<dbReference type="Pfam" id="PF00989">
    <property type="entry name" value="PAS"/>
    <property type="match status" value="1"/>
</dbReference>
<dbReference type="PATRIC" id="fig|765913.3.peg.2004"/>
<dbReference type="InterPro" id="IPR005467">
    <property type="entry name" value="His_kinase_dom"/>
</dbReference>
<feature type="domain" description="PAS" evidence="22">
    <location>
        <begin position="630"/>
        <end position="701"/>
    </location>
</feature>
<evidence type="ECO:0000256" key="16">
    <source>
        <dbReference type="PROSITE-ProRule" id="PRU00110"/>
    </source>
</evidence>
<dbReference type="InterPro" id="IPR000014">
    <property type="entry name" value="PAS"/>
</dbReference>
<comment type="caution">
    <text evidence="26">The sequence shown here is derived from an EMBL/GenBank/DDBJ whole genome shotgun (WGS) entry which is preliminary data.</text>
</comment>
<dbReference type="GO" id="GO:0005886">
    <property type="term" value="C:plasma membrane"/>
    <property type="evidence" value="ECO:0007669"/>
    <property type="project" value="UniProtKB-SubCell"/>
</dbReference>
<dbReference type="Gene3D" id="1.20.120.160">
    <property type="entry name" value="HPT domain"/>
    <property type="match status" value="1"/>
</dbReference>
<dbReference type="InterPro" id="IPR036890">
    <property type="entry name" value="HATPase_C_sf"/>
</dbReference>
<dbReference type="SUPFAM" id="SSF47226">
    <property type="entry name" value="Histidine-containing phosphotransfer domain, HPT domain"/>
    <property type="match status" value="1"/>
</dbReference>
<sequence>MPMPRTSALTAKSHAQILPWLVLAAGLALTYLSWQHVRQETAQALEADFQFWVTKVADSIESRLARDVQILRGAAGLFAASVDVNRQEFHDYITALRLGERHLGIHDIGFSLLVPADQKAAHVAAIRREGYPDYRIRSPEGRTFYTSVIYIEPFSKPHQRALGFDMSLDPALWAAAEQARDAGAAMLSGPVELEHEKEPNAQTSALLLMPVYRIGMPHETLSERRKHVQGWIFSLLRLNDLLTNVMGAVQFSEMRSVLRLTLYDGTEPADAAKLFSLSPAQTGTDRQPGFRSTREIRFGGHSWLLEMASTPQYESRLDSRQTLLIALAGCIGSAMMALLVRVLLTGQHRVAAALRQAKQALEANRGTEAALRQSEQRYRELVEQANSAILRVERDGRILFINPCAQRLFGWSEDEILGRPVDSLLPEQTAQDDDHQPLFQNVVARPNDFANNLTENLCRNGRRLWMMWTNYAIRDDDGRVREILAIGNNITEQKRLSDALSKERGFLSTLIHAIPDLVWLKSPDGVFLACNHRVERLFGVEEGQILGRTDHDFMSDEQADFFRANDLKAMVAGRPCVNEERLTFADDGHEELVETIKTPMYDAEGQIIGVLGIARDITEARRDREALIEERDLSNTLIDTMQAIVVLLDPEGRIVRFNHYMEALCGYRLAELKGRSWFETLLPERERDPIRNRFGAALRGSSTCGALSTILTRDGEERLIEWHDKALAGPSGDVIGLLATGQDVTEQKRAETEIQALNAGLENRVAERTTELQAEIAERKRIEQVLQAAKSEAEAGNRAKSEFLANMSHEIRTPMNAIIGMTHLALQTKLDRKQRNYIEKVSHSADALLGIINDILDVSKIEAGKLAIERIDFNLEDILGTLATVVGLKADEKGLELVFDLPQDLPLALIGDPLRLGQILINLGNNAVKFTQHGEIVIGAEVLEQDASQCRLHFFVRDTGIGLPPEQQRSLFRAFSQADTSTTRQFGGTGLGLSISKHLTERMGGEIWVESTHGVGSTFHFTVQLGKHRAAAHLPQKGADALAALRVLVVDDNATARHTLSTMLKAIGPQVDEADSGEAALECLRAAGDDPYGLVLLDWKMPRIDGIATARAILESTDTGPLPTLIMVTAYGREEAMNAAKDVGISGFLTKPVTPSSLLDAIMQSLRSTAISERPSARNRIATADDLAKLSGAKVLIVEDNDVNQELVQALLCSNGLSVEIADNGEEALDWLDREPFDGVLMDLQMPVMDGYTATRAIRAQPRFRDLPILAITANVMTGERERAIAAGMNDQIAKPIDVPTLFATLAKWIVPARPLAVSPEAQPIRRFDIPDLPGIDPTAGLAHTQERAALYRQLLVRFYEQQQGFAEQFERARQTNDTEGATLLAQTLKGLAETIGAHDVQVAAHALEFACANSQDVETIDRRFTDTLAALTPVLAGLASLAPSIKDGSRSIDRAALAPLLARLQTLVKDNDTDAAELIDALNPLLSETLHSEHLRSVVDAIEKYDFEAALAALTRLEKSIDGEENANS</sequence>
<dbReference type="NCBIfam" id="TIGR00229">
    <property type="entry name" value="sensory_box"/>
    <property type="match status" value="3"/>
</dbReference>
<protein>
    <recommendedName>
        <fullName evidence="15">Sensory/regulatory protein RpfC</fullName>
        <ecNumber evidence="3">2.7.13.3</ecNumber>
    </recommendedName>
</protein>
<dbReference type="SMART" id="SM00086">
    <property type="entry name" value="PAC"/>
    <property type="match status" value="3"/>
</dbReference>
<dbReference type="Pfam" id="PF00512">
    <property type="entry name" value="HisKA"/>
    <property type="match status" value="1"/>
</dbReference>
<evidence type="ECO:0000256" key="8">
    <source>
        <dbReference type="ARBA" id="ARBA00022741"/>
    </source>
</evidence>
<feature type="domain" description="Response regulatory" evidence="21">
    <location>
        <begin position="1046"/>
        <end position="1166"/>
    </location>
</feature>
<keyword evidence="4" id="KW-1003">Cell membrane</keyword>
<keyword evidence="9 26" id="KW-0418">Kinase</keyword>
<evidence type="ECO:0000256" key="12">
    <source>
        <dbReference type="ARBA" id="ARBA00023012"/>
    </source>
</evidence>
<dbReference type="InterPro" id="IPR042240">
    <property type="entry name" value="CHASE_sf"/>
</dbReference>
<feature type="domain" description="PAS" evidence="22">
    <location>
        <begin position="374"/>
        <end position="427"/>
    </location>
</feature>
<dbReference type="InterPro" id="IPR001789">
    <property type="entry name" value="Sig_transdc_resp-reg_receiver"/>
</dbReference>
<feature type="domain" description="PAC" evidence="23">
    <location>
        <begin position="704"/>
        <end position="756"/>
    </location>
</feature>
<dbReference type="GO" id="GO:0006355">
    <property type="term" value="P:regulation of DNA-templated transcription"/>
    <property type="evidence" value="ECO:0007669"/>
    <property type="project" value="InterPro"/>
</dbReference>
<dbReference type="SMART" id="SM00387">
    <property type="entry name" value="HATPase_c"/>
    <property type="match status" value="1"/>
</dbReference>
<dbReference type="CDD" id="cd16922">
    <property type="entry name" value="HATPase_EvgS-ArcB-TorS-like"/>
    <property type="match status" value="1"/>
</dbReference>
<evidence type="ECO:0000256" key="9">
    <source>
        <dbReference type="ARBA" id="ARBA00022777"/>
    </source>
</evidence>
<dbReference type="Gene3D" id="3.30.450.350">
    <property type="entry name" value="CHASE domain"/>
    <property type="match status" value="1"/>
</dbReference>
<dbReference type="SUPFAM" id="SSF52172">
    <property type="entry name" value="CheY-like"/>
    <property type="match status" value="2"/>
</dbReference>
<evidence type="ECO:0000256" key="13">
    <source>
        <dbReference type="ARBA" id="ARBA00023136"/>
    </source>
</evidence>
<dbReference type="SUPFAM" id="SSF55874">
    <property type="entry name" value="ATPase domain of HSP90 chaperone/DNA topoisomerase II/histidine kinase"/>
    <property type="match status" value="1"/>
</dbReference>
<dbReference type="InterPro" id="IPR036641">
    <property type="entry name" value="HPT_dom_sf"/>
</dbReference>
<evidence type="ECO:0000256" key="15">
    <source>
        <dbReference type="ARBA" id="ARBA00068150"/>
    </source>
</evidence>
<evidence type="ECO:0000256" key="3">
    <source>
        <dbReference type="ARBA" id="ARBA00012438"/>
    </source>
</evidence>
<dbReference type="InterPro" id="IPR006189">
    <property type="entry name" value="CHASE_dom"/>
</dbReference>
<dbReference type="PROSITE" id="PS50110">
    <property type="entry name" value="RESPONSE_REGULATORY"/>
    <property type="match status" value="2"/>
</dbReference>
<feature type="coiled-coil region" evidence="18">
    <location>
        <begin position="357"/>
        <end position="391"/>
    </location>
</feature>
<dbReference type="Pfam" id="PF03924">
    <property type="entry name" value="CHASE"/>
    <property type="match status" value="1"/>
</dbReference>
<evidence type="ECO:0000256" key="7">
    <source>
        <dbReference type="ARBA" id="ARBA00022692"/>
    </source>
</evidence>
<dbReference type="PROSITE" id="PS50839">
    <property type="entry name" value="CHASE"/>
    <property type="match status" value="1"/>
</dbReference>
<dbReference type="InterPro" id="IPR035965">
    <property type="entry name" value="PAS-like_dom_sf"/>
</dbReference>
<gene>
    <name evidence="26" type="ORF">ThidrDRAFT_1972</name>
</gene>
<keyword evidence="7 19" id="KW-0812">Transmembrane</keyword>
<dbReference type="CDD" id="cd00082">
    <property type="entry name" value="HisKA"/>
    <property type="match status" value="1"/>
</dbReference>
<accession>G2E109</accession>
<dbReference type="PROSITE" id="PS50894">
    <property type="entry name" value="HPT"/>
    <property type="match status" value="1"/>
</dbReference>
<dbReference type="SMART" id="SM00448">
    <property type="entry name" value="REC"/>
    <property type="match status" value="2"/>
</dbReference>
<evidence type="ECO:0000313" key="27">
    <source>
        <dbReference type="Proteomes" id="UP000004200"/>
    </source>
</evidence>
<evidence type="ECO:0000256" key="6">
    <source>
        <dbReference type="ARBA" id="ARBA00022679"/>
    </source>
</evidence>
<keyword evidence="11 19" id="KW-1133">Transmembrane helix</keyword>
<dbReference type="InterPro" id="IPR001610">
    <property type="entry name" value="PAC"/>
</dbReference>
<feature type="modified residue" description="4-aspartylphosphate" evidence="17">
    <location>
        <position position="1098"/>
    </location>
</feature>
<dbReference type="PRINTS" id="PR00344">
    <property type="entry name" value="BCTRLSENSOR"/>
</dbReference>
<dbReference type="Gene3D" id="3.30.565.10">
    <property type="entry name" value="Histidine kinase-like ATPase, C-terminal domain"/>
    <property type="match status" value="1"/>
</dbReference>
<dbReference type="Gene3D" id="1.10.287.130">
    <property type="match status" value="1"/>
</dbReference>
<evidence type="ECO:0000259" key="24">
    <source>
        <dbReference type="PROSITE" id="PS50839"/>
    </source>
</evidence>
<feature type="domain" description="PAC" evidence="23">
    <location>
        <begin position="447"/>
        <end position="502"/>
    </location>
</feature>
<dbReference type="eggNOG" id="COG0642">
    <property type="taxonomic scope" value="Bacteria"/>
</dbReference>
<dbReference type="PROSITE" id="PS50112">
    <property type="entry name" value="PAS"/>
    <property type="match status" value="3"/>
</dbReference>
<dbReference type="CDD" id="cd00130">
    <property type="entry name" value="PAS"/>
    <property type="match status" value="3"/>
</dbReference>
<feature type="domain" description="PAC" evidence="23">
    <location>
        <begin position="576"/>
        <end position="629"/>
    </location>
</feature>
<keyword evidence="8" id="KW-0547">Nucleotide-binding</keyword>
<reference evidence="26 27" key="1">
    <citation type="submission" date="2011-06" db="EMBL/GenBank/DDBJ databases">
        <title>The draft genome of Thiorhodococcus drewsii AZ1.</title>
        <authorList>
            <consortium name="US DOE Joint Genome Institute (JGI-PGF)"/>
            <person name="Lucas S."/>
            <person name="Han J."/>
            <person name="Lapidus A."/>
            <person name="Cheng J.-F."/>
            <person name="Goodwin L."/>
            <person name="Pitluck S."/>
            <person name="Peters L."/>
            <person name="Land M.L."/>
            <person name="Hauser L."/>
            <person name="Vogl K."/>
            <person name="Liu Z."/>
            <person name="Imhoff J."/>
            <person name="Thiel V."/>
            <person name="Frigaard N.-U."/>
            <person name="Bryant D.A."/>
            <person name="Woyke T.J."/>
        </authorList>
    </citation>
    <scope>NUCLEOTIDE SEQUENCE [LARGE SCALE GENOMIC DNA]</scope>
    <source>
        <strain evidence="26 27">AZ1</strain>
    </source>
</reference>
<dbReference type="Pfam" id="PF00072">
    <property type="entry name" value="Response_reg"/>
    <property type="match status" value="2"/>
</dbReference>
<evidence type="ECO:0000313" key="26">
    <source>
        <dbReference type="EMBL" id="EGV31350.1"/>
    </source>
</evidence>
<keyword evidence="6" id="KW-0808">Transferase</keyword>
<dbReference type="PANTHER" id="PTHR45339">
    <property type="entry name" value="HYBRID SIGNAL TRANSDUCTION HISTIDINE KINASE J"/>
    <property type="match status" value="1"/>
</dbReference>
<organism evidence="26 27">
    <name type="scientific">Thiorhodococcus drewsii AZ1</name>
    <dbReference type="NCBI Taxonomy" id="765913"/>
    <lineage>
        <taxon>Bacteria</taxon>
        <taxon>Pseudomonadati</taxon>
        <taxon>Pseudomonadota</taxon>
        <taxon>Gammaproteobacteria</taxon>
        <taxon>Chromatiales</taxon>
        <taxon>Chromatiaceae</taxon>
        <taxon>Thiorhodococcus</taxon>
    </lineage>
</organism>
<feature type="domain" description="PAS" evidence="22">
    <location>
        <begin position="503"/>
        <end position="574"/>
    </location>
</feature>
<dbReference type="SMART" id="SM01079">
    <property type="entry name" value="CHASE"/>
    <property type="match status" value="1"/>
</dbReference>
<dbReference type="Pfam" id="PF08448">
    <property type="entry name" value="PAS_4"/>
    <property type="match status" value="2"/>
</dbReference>
<dbReference type="SUPFAM" id="SSF55785">
    <property type="entry name" value="PYP-like sensor domain (PAS domain)"/>
    <property type="match status" value="3"/>
</dbReference>
<evidence type="ECO:0000256" key="5">
    <source>
        <dbReference type="ARBA" id="ARBA00022553"/>
    </source>
</evidence>
<evidence type="ECO:0000256" key="14">
    <source>
        <dbReference type="ARBA" id="ARBA00064003"/>
    </source>
</evidence>
<dbReference type="InterPro" id="IPR000700">
    <property type="entry name" value="PAS-assoc_C"/>
</dbReference>
<name>G2E109_9GAMM</name>
<keyword evidence="5 17" id="KW-0597">Phosphoprotein</keyword>
<dbReference type="PROSITE" id="PS50113">
    <property type="entry name" value="PAC"/>
    <property type="match status" value="3"/>
</dbReference>
<dbReference type="Proteomes" id="UP000004200">
    <property type="component" value="Unassembled WGS sequence"/>
</dbReference>
<evidence type="ECO:0000256" key="11">
    <source>
        <dbReference type="ARBA" id="ARBA00022989"/>
    </source>
</evidence>
<comment type="subunit">
    <text evidence="14">At low DSF concentrations, interacts with RpfF.</text>
</comment>
<evidence type="ECO:0000259" key="22">
    <source>
        <dbReference type="PROSITE" id="PS50112"/>
    </source>
</evidence>
<evidence type="ECO:0000256" key="4">
    <source>
        <dbReference type="ARBA" id="ARBA00022475"/>
    </source>
</evidence>
<dbReference type="PROSITE" id="PS50109">
    <property type="entry name" value="HIS_KIN"/>
    <property type="match status" value="1"/>
</dbReference>
<comment type="caution">
    <text evidence="16">Lacks conserved residue(s) required for the propagation of feature annotation.</text>
</comment>
<evidence type="ECO:0000256" key="2">
    <source>
        <dbReference type="ARBA" id="ARBA00004651"/>
    </source>
</evidence>
<dbReference type="InterPro" id="IPR003594">
    <property type="entry name" value="HATPase_dom"/>
</dbReference>
<dbReference type="GO" id="GO:0005524">
    <property type="term" value="F:ATP binding"/>
    <property type="evidence" value="ECO:0007669"/>
    <property type="project" value="UniProtKB-KW"/>
</dbReference>
<dbReference type="SUPFAM" id="SSF47384">
    <property type="entry name" value="Homodimeric domain of signal transducing histidine kinase"/>
    <property type="match status" value="1"/>
</dbReference>
<dbReference type="SMART" id="SM00091">
    <property type="entry name" value="PAS"/>
    <property type="match status" value="3"/>
</dbReference>
<keyword evidence="10" id="KW-0067">ATP-binding</keyword>
<dbReference type="CDD" id="cd17546">
    <property type="entry name" value="REC_hyHK_CKI1_RcsC-like"/>
    <property type="match status" value="2"/>
</dbReference>
<dbReference type="InterPro" id="IPR011006">
    <property type="entry name" value="CheY-like_superfamily"/>
</dbReference>
<evidence type="ECO:0000259" key="21">
    <source>
        <dbReference type="PROSITE" id="PS50110"/>
    </source>
</evidence>
<dbReference type="FunFam" id="3.30.565.10:FF:000010">
    <property type="entry name" value="Sensor histidine kinase RcsC"/>
    <property type="match status" value="1"/>
</dbReference>
<dbReference type="STRING" id="765913.ThidrDRAFT_1972"/>
<evidence type="ECO:0000256" key="17">
    <source>
        <dbReference type="PROSITE-ProRule" id="PRU00169"/>
    </source>
</evidence>
<evidence type="ECO:0000259" key="20">
    <source>
        <dbReference type="PROSITE" id="PS50109"/>
    </source>
</evidence>
<dbReference type="eggNOG" id="COG3614">
    <property type="taxonomic scope" value="Bacteria"/>
</dbReference>
<evidence type="ECO:0000259" key="25">
    <source>
        <dbReference type="PROSITE" id="PS50894"/>
    </source>
</evidence>
<dbReference type="FunFam" id="1.10.287.130:FF:000002">
    <property type="entry name" value="Two-component osmosensing histidine kinase"/>
    <property type="match status" value="1"/>
</dbReference>
<proteinExistence type="predicted"/>
<comment type="subcellular location">
    <subcellularLocation>
        <location evidence="2">Cell membrane</location>
        <topology evidence="2">Multi-pass membrane protein</topology>
    </subcellularLocation>
</comment>
<dbReference type="EMBL" id="AFWT01000012">
    <property type="protein sequence ID" value="EGV31350.1"/>
    <property type="molecule type" value="Genomic_DNA"/>
</dbReference>
<feature type="domain" description="HPt" evidence="25">
    <location>
        <begin position="1348"/>
        <end position="1446"/>
    </location>
</feature>
<dbReference type="InterPro" id="IPR013656">
    <property type="entry name" value="PAS_4"/>
</dbReference>
<dbReference type="Gene3D" id="3.40.50.2300">
    <property type="match status" value="2"/>
</dbReference>
<dbReference type="PANTHER" id="PTHR45339:SF1">
    <property type="entry name" value="HYBRID SIGNAL TRANSDUCTION HISTIDINE KINASE J"/>
    <property type="match status" value="1"/>
</dbReference>
<evidence type="ECO:0000256" key="10">
    <source>
        <dbReference type="ARBA" id="ARBA00022840"/>
    </source>
</evidence>
<feature type="domain" description="Histidine kinase" evidence="20">
    <location>
        <begin position="806"/>
        <end position="1027"/>
    </location>
</feature>
<keyword evidence="12" id="KW-0902">Two-component regulatory system</keyword>
<dbReference type="InterPro" id="IPR013767">
    <property type="entry name" value="PAS_fold"/>
</dbReference>
<comment type="catalytic activity">
    <reaction evidence="1">
        <text>ATP + protein L-histidine = ADP + protein N-phospho-L-histidine.</text>
        <dbReference type="EC" id="2.7.13.3"/>
    </reaction>
</comment>
<evidence type="ECO:0000256" key="19">
    <source>
        <dbReference type="SAM" id="Phobius"/>
    </source>
</evidence>
<dbReference type="EC" id="2.7.13.3" evidence="3"/>
<evidence type="ECO:0000256" key="1">
    <source>
        <dbReference type="ARBA" id="ARBA00000085"/>
    </source>
</evidence>
<dbReference type="Pfam" id="PF02518">
    <property type="entry name" value="HATPase_c"/>
    <property type="match status" value="1"/>
</dbReference>
<dbReference type="eggNOG" id="COG2205">
    <property type="taxonomic scope" value="Bacteria"/>
</dbReference>